<organism evidence="2 3">
    <name type="scientific">Arenimonas terrae</name>
    <dbReference type="NCBI Taxonomy" id="2546226"/>
    <lineage>
        <taxon>Bacteria</taxon>
        <taxon>Pseudomonadati</taxon>
        <taxon>Pseudomonadota</taxon>
        <taxon>Gammaproteobacteria</taxon>
        <taxon>Lysobacterales</taxon>
        <taxon>Lysobacteraceae</taxon>
        <taxon>Arenimonas</taxon>
    </lineage>
</organism>
<gene>
    <name evidence="2" type="ORF">E1B00_03375</name>
</gene>
<dbReference type="EMBL" id="SMDR01000001">
    <property type="protein sequence ID" value="TNJ34835.1"/>
    <property type="molecule type" value="Genomic_DNA"/>
</dbReference>
<dbReference type="PANTHER" id="PTHR39639">
    <property type="entry name" value="CHROMOSOME 16, WHOLE GENOME SHOTGUN SEQUENCE"/>
    <property type="match status" value="1"/>
</dbReference>
<dbReference type="InterPro" id="IPR004919">
    <property type="entry name" value="GmrSD_N"/>
</dbReference>
<dbReference type="AlphaFoldDB" id="A0A5C4RV60"/>
<name>A0A5C4RV60_9GAMM</name>
<comment type="caution">
    <text evidence="2">The sequence shown here is derived from an EMBL/GenBank/DDBJ whole genome shotgun (WGS) entry which is preliminary data.</text>
</comment>
<feature type="domain" description="GmrSD restriction endonucleases N-terminal" evidence="1">
    <location>
        <begin position="20"/>
        <end position="169"/>
    </location>
</feature>
<accession>A0A5C4RV60</accession>
<sequence>MFKVQAHDRRTVSWWNSRRNEIDFSPPYQRKGNVWSESAKAYLVDSIINDYDIPKIYLADFSFGNTSLNVINRRYAVIDGKQRLEAIIDFVGNKFPLRQDFVFEANPLLSLGGLFYKDLKETHSEVADRFDQFNLDVMSVITDDEAKINDLFIRLNSSKPLTAPEFRNAMKGVVPKQISAIAKHDFFRTRVRFSTKRGEDKAVAAKLLLLEFRGKIVDTKKTQIDRLVDEGVKAESPGFEKAASRVNAVLGWMEKVFVPRDVLLSSQGPLTVYYQVCRQTGPVPGLREKFVRFNELRQKNKEKVAEGLPGDHDLSNFDMMARNTNDSGSIRLRTEILLRYLGK</sequence>
<dbReference type="RefSeq" id="WP_139445700.1">
    <property type="nucleotide sequence ID" value="NZ_SMDR01000001.1"/>
</dbReference>
<keyword evidence="3" id="KW-1185">Reference proteome</keyword>
<dbReference type="Pfam" id="PF03235">
    <property type="entry name" value="GmrSD_N"/>
    <property type="match status" value="1"/>
</dbReference>
<dbReference type="OrthoDB" id="7802453at2"/>
<dbReference type="Proteomes" id="UP000305760">
    <property type="component" value="Unassembled WGS sequence"/>
</dbReference>
<protein>
    <submittedName>
        <fullName evidence="2">DUF262 domain-containing protein</fullName>
    </submittedName>
</protein>
<evidence type="ECO:0000313" key="2">
    <source>
        <dbReference type="EMBL" id="TNJ34835.1"/>
    </source>
</evidence>
<evidence type="ECO:0000313" key="3">
    <source>
        <dbReference type="Proteomes" id="UP000305760"/>
    </source>
</evidence>
<evidence type="ECO:0000259" key="1">
    <source>
        <dbReference type="Pfam" id="PF03235"/>
    </source>
</evidence>
<dbReference type="PANTHER" id="PTHR39639:SF1">
    <property type="entry name" value="DUF262 DOMAIN-CONTAINING PROTEIN"/>
    <property type="match status" value="1"/>
</dbReference>
<reference evidence="2 3" key="1">
    <citation type="submission" date="2019-03" db="EMBL/GenBank/DDBJ databases">
        <title>Arenimonas daejeonensis sp. nov., isolated from compost.</title>
        <authorList>
            <person name="Jeon C.O."/>
        </authorList>
    </citation>
    <scope>NUCLEOTIDE SEQUENCE [LARGE SCALE GENOMIC DNA]</scope>
    <source>
        <strain evidence="2 3">R29</strain>
    </source>
</reference>
<proteinExistence type="predicted"/>